<name>A0A1L7UGJ8_FUSMA</name>
<dbReference type="PROSITE" id="PS50600">
    <property type="entry name" value="ULP_PROTEASE"/>
    <property type="match status" value="1"/>
</dbReference>
<keyword evidence="5" id="KW-0175">Coiled coil</keyword>
<dbReference type="Gene3D" id="3.40.395.10">
    <property type="entry name" value="Adenoviral Proteinase, Chain A"/>
    <property type="match status" value="1"/>
</dbReference>
<dbReference type="GO" id="GO:0006508">
    <property type="term" value="P:proteolysis"/>
    <property type="evidence" value="ECO:0007669"/>
    <property type="project" value="UniProtKB-KW"/>
</dbReference>
<dbReference type="PANTHER" id="PTHR46468">
    <property type="entry name" value="SENTRIN-SPECIFIC PROTEASE 8"/>
    <property type="match status" value="1"/>
</dbReference>
<reference evidence="9" key="1">
    <citation type="journal article" date="2016" name="Genome Biol. Evol.">
        <title>Comparative 'omics' of the Fusarium fujikuroi species complex highlights differences in genetic potential and metabolite synthesis.</title>
        <authorList>
            <person name="Niehaus E.-M."/>
            <person name="Muensterkoetter M."/>
            <person name="Proctor R.H."/>
            <person name="Brown D.W."/>
            <person name="Sharon A."/>
            <person name="Idan Y."/>
            <person name="Oren-Young L."/>
            <person name="Sieber C.M."/>
            <person name="Novak O."/>
            <person name="Pencik A."/>
            <person name="Tarkowska D."/>
            <person name="Hromadova K."/>
            <person name="Freeman S."/>
            <person name="Maymon M."/>
            <person name="Elazar M."/>
            <person name="Youssef S.A."/>
            <person name="El-Shabrawy E.S.M."/>
            <person name="Shalaby A.B.A."/>
            <person name="Houterman P."/>
            <person name="Brock N.L."/>
            <person name="Burkhardt I."/>
            <person name="Tsavkelova E.A."/>
            <person name="Dickschat J.S."/>
            <person name="Galuszka P."/>
            <person name="Gueldener U."/>
            <person name="Tudzynski B."/>
        </authorList>
    </citation>
    <scope>NUCLEOTIDE SEQUENCE [LARGE SCALE GENOMIC DNA]</scope>
    <source>
        <strain evidence="9">MRC7560</strain>
    </source>
</reference>
<evidence type="ECO:0000256" key="6">
    <source>
        <dbReference type="SAM" id="MobiDB-lite"/>
    </source>
</evidence>
<dbReference type="AlphaFoldDB" id="A0A1L7UGJ8"/>
<evidence type="ECO:0000313" key="8">
    <source>
        <dbReference type="EMBL" id="CVL07135.1"/>
    </source>
</evidence>
<comment type="caution">
    <text evidence="8">The sequence shown here is derived from an EMBL/GenBank/DDBJ whole genome shotgun (WGS) entry which is preliminary data.</text>
</comment>
<feature type="region of interest" description="Disordered" evidence="6">
    <location>
        <begin position="178"/>
        <end position="244"/>
    </location>
</feature>
<dbReference type="GO" id="GO:0008234">
    <property type="term" value="F:cysteine-type peptidase activity"/>
    <property type="evidence" value="ECO:0007669"/>
    <property type="project" value="UniProtKB-KW"/>
</dbReference>
<evidence type="ECO:0000256" key="4">
    <source>
        <dbReference type="ARBA" id="ARBA00022807"/>
    </source>
</evidence>
<feature type="coiled-coil region" evidence="5">
    <location>
        <begin position="659"/>
        <end position="686"/>
    </location>
</feature>
<dbReference type="PANTHER" id="PTHR46468:SF1">
    <property type="entry name" value="SENTRIN-SPECIFIC PROTEASE 8"/>
    <property type="match status" value="1"/>
</dbReference>
<dbReference type="InterPro" id="IPR044613">
    <property type="entry name" value="Nep1/2-like"/>
</dbReference>
<feature type="compositionally biased region" description="Acidic residues" evidence="6">
    <location>
        <begin position="195"/>
        <end position="236"/>
    </location>
</feature>
<evidence type="ECO:0000259" key="7">
    <source>
        <dbReference type="PROSITE" id="PS50600"/>
    </source>
</evidence>
<dbReference type="Proteomes" id="UP000184255">
    <property type="component" value="Unassembled WGS sequence"/>
</dbReference>
<feature type="domain" description="Ubiquitin-like protease family profile" evidence="7">
    <location>
        <begin position="331"/>
        <end position="481"/>
    </location>
</feature>
<evidence type="ECO:0000256" key="3">
    <source>
        <dbReference type="ARBA" id="ARBA00022801"/>
    </source>
</evidence>
<keyword evidence="9" id="KW-1185">Reference proteome</keyword>
<evidence type="ECO:0000256" key="5">
    <source>
        <dbReference type="SAM" id="Coils"/>
    </source>
</evidence>
<dbReference type="VEuPathDB" id="FungiDB:FMAN_15282"/>
<dbReference type="GeneID" id="65094524"/>
<dbReference type="InterPro" id="IPR038765">
    <property type="entry name" value="Papain-like_cys_pep_sf"/>
</dbReference>
<dbReference type="RefSeq" id="XP_041690306.1">
    <property type="nucleotide sequence ID" value="XM_041824869.1"/>
</dbReference>
<keyword evidence="4" id="KW-0788">Thiol protease</keyword>
<evidence type="ECO:0000256" key="1">
    <source>
        <dbReference type="ARBA" id="ARBA00005234"/>
    </source>
</evidence>
<dbReference type="GO" id="GO:0000338">
    <property type="term" value="P:protein deneddylation"/>
    <property type="evidence" value="ECO:0007669"/>
    <property type="project" value="TreeGrafter"/>
</dbReference>
<dbReference type="InterPro" id="IPR003653">
    <property type="entry name" value="Peptidase_C48_C"/>
</dbReference>
<dbReference type="Pfam" id="PF02902">
    <property type="entry name" value="Peptidase_C48"/>
    <property type="match status" value="1"/>
</dbReference>
<keyword evidence="3" id="KW-0378">Hydrolase</keyword>
<protein>
    <recommendedName>
        <fullName evidence="7">Ubiquitin-like protease family profile domain-containing protein</fullName>
    </recommendedName>
</protein>
<accession>A0A1L7UGJ8</accession>
<dbReference type="SUPFAM" id="SSF54001">
    <property type="entry name" value="Cysteine proteinases"/>
    <property type="match status" value="1"/>
</dbReference>
<organism evidence="8 9">
    <name type="scientific">Fusarium mangiferae</name>
    <name type="common">Mango malformation disease fungus</name>
    <dbReference type="NCBI Taxonomy" id="192010"/>
    <lineage>
        <taxon>Eukaryota</taxon>
        <taxon>Fungi</taxon>
        <taxon>Dikarya</taxon>
        <taxon>Ascomycota</taxon>
        <taxon>Pezizomycotina</taxon>
        <taxon>Sordariomycetes</taxon>
        <taxon>Hypocreomycetidae</taxon>
        <taxon>Hypocreales</taxon>
        <taxon>Nectriaceae</taxon>
        <taxon>Fusarium</taxon>
        <taxon>Fusarium fujikuroi species complex</taxon>
    </lineage>
</organism>
<proteinExistence type="inferred from homology"/>
<gene>
    <name evidence="8" type="ORF">FMAN_15282</name>
</gene>
<evidence type="ECO:0000313" key="9">
    <source>
        <dbReference type="Proteomes" id="UP000184255"/>
    </source>
</evidence>
<dbReference type="EMBL" id="FCQH01000019">
    <property type="protein sequence ID" value="CVL07135.1"/>
    <property type="molecule type" value="Genomic_DNA"/>
</dbReference>
<dbReference type="GO" id="GO:0019784">
    <property type="term" value="F:deNEDDylase activity"/>
    <property type="evidence" value="ECO:0007669"/>
    <property type="project" value="InterPro"/>
</dbReference>
<keyword evidence="2" id="KW-0645">Protease</keyword>
<sequence>MASGVQAEDEKAHVKRYIARVVDSSPSPSENVTAADIVSRNLQRLPSPDRRQVLDGLMKEAPKLKGIQNEVREHRAHLHRATRRDAQLTYLDKAWGGRQNWANPTYMPRITEKVSISTTAPLTTITKLAVKHQIELPSLWQPGGELHDASFAYGEHILTKDKAAAALRAFKLRIGQLDGPDLDARDNEPELSAPESEDEEDEEDEEEEEEQEEEEKEEQEEQEEQEEKEEKEEEEDRAAKRLKHAVERTPSVEIGRRVYIPAFDHRDELFSPERQVPRDDDDDDYYVDLPDGASSPHPRLSISPIRRHQSSASFIIDDDVVAPVDEAEPSQTTSQRAQQQLRDPTAQLTDDVLNLLLQHITRTSRTPGAKVLDPLYVQVDSQESHQPPAGLARLCESNKVIYIPLHHQSQGGHWSLAVLHPEQACIEHYDSLHSRQRESRIQGCFETMLDVQSVQLSRMSCPQQADSINCGVFVVCFLGFLLNKLPFPTSLDPAPTRQKLLDMVVDPQREPSISTGNVTLRKGQRQPAVSTAQKPMDLGVQVLETGSGPSDVLGATEHTPPRTLRSIPQVRERIARLEIDIDTLSARLDPLIQRNAIFNTVPRALAAMEEALNKAPQFGTPGSFWKSEEEAGRANNLLAAYRAVEALAGCGPQSGADGIATLQAQLDTSRAELREARRIFKELANASLAASLSLVQESRRGE</sequence>
<evidence type="ECO:0000256" key="2">
    <source>
        <dbReference type="ARBA" id="ARBA00022670"/>
    </source>
</evidence>
<comment type="similarity">
    <text evidence="1">Belongs to the peptidase C48 family.</text>
</comment>